<dbReference type="PROSITE" id="PS51918">
    <property type="entry name" value="RADICAL_SAM"/>
    <property type="match status" value="1"/>
</dbReference>
<dbReference type="EMBL" id="SZQA01000001">
    <property type="protein sequence ID" value="TKK91260.1"/>
    <property type="molecule type" value="Genomic_DNA"/>
</dbReference>
<protein>
    <submittedName>
        <fullName evidence="5">Radical SAM protein</fullName>
    </submittedName>
</protein>
<dbReference type="GO" id="GO:0003824">
    <property type="term" value="F:catalytic activity"/>
    <property type="evidence" value="ECO:0007669"/>
    <property type="project" value="InterPro"/>
</dbReference>
<organism evidence="5 6">
    <name type="scientific">Herbidospora galbida</name>
    <dbReference type="NCBI Taxonomy" id="2575442"/>
    <lineage>
        <taxon>Bacteria</taxon>
        <taxon>Bacillati</taxon>
        <taxon>Actinomycetota</taxon>
        <taxon>Actinomycetes</taxon>
        <taxon>Streptosporangiales</taxon>
        <taxon>Streptosporangiaceae</taxon>
        <taxon>Herbidospora</taxon>
    </lineage>
</organism>
<keyword evidence="2" id="KW-0408">Iron</keyword>
<evidence type="ECO:0000256" key="3">
    <source>
        <dbReference type="ARBA" id="ARBA00023014"/>
    </source>
</evidence>
<dbReference type="InterPro" id="IPR040086">
    <property type="entry name" value="MJ0683-like"/>
</dbReference>
<proteinExistence type="predicted"/>
<dbReference type="CDD" id="cd01335">
    <property type="entry name" value="Radical_SAM"/>
    <property type="match status" value="1"/>
</dbReference>
<dbReference type="Proteomes" id="UP000308705">
    <property type="component" value="Unassembled WGS sequence"/>
</dbReference>
<dbReference type="AlphaFoldDB" id="A0A4U3MQ64"/>
<accession>A0A4U3MQ64</accession>
<dbReference type="GO" id="GO:0051536">
    <property type="term" value="F:iron-sulfur cluster binding"/>
    <property type="evidence" value="ECO:0007669"/>
    <property type="project" value="UniProtKB-KW"/>
</dbReference>
<name>A0A4U3MQ64_9ACTN</name>
<evidence type="ECO:0000256" key="1">
    <source>
        <dbReference type="ARBA" id="ARBA00022723"/>
    </source>
</evidence>
<feature type="domain" description="Radical SAM core" evidence="4">
    <location>
        <begin position="48"/>
        <end position="297"/>
    </location>
</feature>
<reference evidence="5 6" key="1">
    <citation type="submission" date="2019-04" db="EMBL/GenBank/DDBJ databases">
        <title>Herbidospora sp. NEAU-GS14.nov., a novel actinomycete isolated from soil.</title>
        <authorList>
            <person name="Han L."/>
        </authorList>
    </citation>
    <scope>NUCLEOTIDE SEQUENCE [LARGE SCALE GENOMIC DNA]</scope>
    <source>
        <strain evidence="5 6">NEAU-GS14</strain>
    </source>
</reference>
<keyword evidence="6" id="KW-1185">Reference proteome</keyword>
<keyword evidence="1" id="KW-0479">Metal-binding</keyword>
<dbReference type="Pfam" id="PF04055">
    <property type="entry name" value="Radical_SAM"/>
    <property type="match status" value="1"/>
</dbReference>
<keyword evidence="3" id="KW-0411">Iron-sulfur</keyword>
<comment type="caution">
    <text evidence="5">The sequence shown here is derived from an EMBL/GenBank/DDBJ whole genome shotgun (WGS) entry which is preliminary data.</text>
</comment>
<dbReference type="GO" id="GO:0046872">
    <property type="term" value="F:metal ion binding"/>
    <property type="evidence" value="ECO:0007669"/>
    <property type="project" value="UniProtKB-KW"/>
</dbReference>
<dbReference type="SFLD" id="SFLDS00029">
    <property type="entry name" value="Radical_SAM"/>
    <property type="match status" value="1"/>
</dbReference>
<evidence type="ECO:0000313" key="5">
    <source>
        <dbReference type="EMBL" id="TKK91260.1"/>
    </source>
</evidence>
<dbReference type="Gene3D" id="3.80.30.30">
    <property type="match status" value="1"/>
</dbReference>
<dbReference type="InterPro" id="IPR058240">
    <property type="entry name" value="rSAM_sf"/>
</dbReference>
<sequence length="327" mass="35762">MRWDAPTLHEPGPARPRVERQAITREFGDITCYEVSARTAVEAVPAAAELPYAWAVSPYRGCRTGCRYCAARKGHRYLGLDTGDDFDTKIVVKTDLADRLRRELAAPKWRGEPVALGLNGDCYQGAEEVYRLMPKIIKALADAGNPFTVLTKSPLILRDLPLLREAAKVTRVSVAVSVGFVDDRLRRGLEPGAVSPQRRLEICAALNEAGIPCGVLMAPILPLITDSPDSLQATVRRAAEAGAVSLVPGVLRLPPGARDPFLAWLARDHPGLVPRYEDLYGAGPLTPPDYRSRIAAQVESLAAAYGIGKTSRQWKRRRSPDRQLTLV</sequence>
<dbReference type="RefSeq" id="WP_137244956.1">
    <property type="nucleotide sequence ID" value="NZ_SZQA01000001.1"/>
</dbReference>
<evidence type="ECO:0000313" key="6">
    <source>
        <dbReference type="Proteomes" id="UP000308705"/>
    </source>
</evidence>
<dbReference type="OrthoDB" id="9785699at2"/>
<dbReference type="SFLD" id="SFLDG01084">
    <property type="entry name" value="Uncharacterised_Radical_SAM_Su"/>
    <property type="match status" value="1"/>
</dbReference>
<dbReference type="PANTHER" id="PTHR43432:SF3">
    <property type="entry name" value="SLR0285 PROTEIN"/>
    <property type="match status" value="1"/>
</dbReference>
<gene>
    <name evidence="5" type="ORF">FDA94_00120</name>
</gene>
<dbReference type="InterPro" id="IPR007197">
    <property type="entry name" value="rSAM"/>
</dbReference>
<dbReference type="SUPFAM" id="SSF102114">
    <property type="entry name" value="Radical SAM enzymes"/>
    <property type="match status" value="1"/>
</dbReference>
<evidence type="ECO:0000259" key="4">
    <source>
        <dbReference type="PROSITE" id="PS51918"/>
    </source>
</evidence>
<dbReference type="PANTHER" id="PTHR43432">
    <property type="entry name" value="SLR0285 PROTEIN"/>
    <property type="match status" value="1"/>
</dbReference>
<evidence type="ECO:0000256" key="2">
    <source>
        <dbReference type="ARBA" id="ARBA00023004"/>
    </source>
</evidence>